<feature type="signal peptide" evidence="2">
    <location>
        <begin position="1"/>
        <end position="18"/>
    </location>
</feature>
<dbReference type="OrthoDB" id="5339202at2"/>
<evidence type="ECO:0000313" key="3">
    <source>
        <dbReference type="EMBL" id="RBQ28734.1"/>
    </source>
</evidence>
<gene>
    <name evidence="3" type="ORF">CRU91_07755</name>
</gene>
<reference evidence="3 4" key="1">
    <citation type="submission" date="2017-10" db="EMBL/GenBank/DDBJ databases">
        <title>Genomics of the genus Arcobacter.</title>
        <authorList>
            <person name="Perez-Cataluna A."/>
            <person name="Figueras M.J."/>
        </authorList>
    </citation>
    <scope>NUCLEOTIDE SEQUENCE [LARGE SCALE GENOMIC DNA]</scope>
    <source>
        <strain evidence="3 4">CECT 9230</strain>
    </source>
</reference>
<dbReference type="Pfam" id="PF03548">
    <property type="entry name" value="LolA"/>
    <property type="match status" value="1"/>
</dbReference>
<accession>A0A366MT15</accession>
<dbReference type="Gene3D" id="2.50.20.10">
    <property type="entry name" value="Lipoprotein localisation LolA/LolB/LppX"/>
    <property type="match status" value="2"/>
</dbReference>
<dbReference type="InterPro" id="IPR004564">
    <property type="entry name" value="OM_lipoprot_carrier_LolA-like"/>
</dbReference>
<organism evidence="3 4">
    <name type="scientific">Aliarcobacter vitoriensis</name>
    <dbReference type="NCBI Taxonomy" id="2011099"/>
    <lineage>
        <taxon>Bacteria</taxon>
        <taxon>Pseudomonadati</taxon>
        <taxon>Campylobacterota</taxon>
        <taxon>Epsilonproteobacteria</taxon>
        <taxon>Campylobacterales</taxon>
        <taxon>Arcobacteraceae</taxon>
        <taxon>Aliarcobacter</taxon>
    </lineage>
</organism>
<protein>
    <submittedName>
        <fullName evidence="3">Cell envelope biogenesis protein LolA</fullName>
    </submittedName>
</protein>
<dbReference type="AlphaFoldDB" id="A0A366MT15"/>
<dbReference type="EMBL" id="PDKB01000012">
    <property type="protein sequence ID" value="RBQ28734.1"/>
    <property type="molecule type" value="Genomic_DNA"/>
</dbReference>
<evidence type="ECO:0000256" key="1">
    <source>
        <dbReference type="ARBA" id="ARBA00022729"/>
    </source>
</evidence>
<dbReference type="Proteomes" id="UP000252669">
    <property type="component" value="Unassembled WGS sequence"/>
</dbReference>
<feature type="chain" id="PRO_5016602936" evidence="2">
    <location>
        <begin position="19"/>
        <end position="175"/>
    </location>
</feature>
<dbReference type="NCBIfam" id="NF000663">
    <property type="entry name" value="PRK00031.2-1"/>
    <property type="match status" value="1"/>
</dbReference>
<dbReference type="InterPro" id="IPR029046">
    <property type="entry name" value="LolA/LolB/LppX"/>
</dbReference>
<sequence>MFYKYIFATVVLSIFAFAASDIKNLKTFQAQFTQTITSNSSDVILYKGQVFIKSSGKILWKYKTPVEKNVYIDNNSAIVDEPELEQAIFTKLENEINIIQLLKDAKKIDNNKYSSKIDSVQYLIFTKNNKIEKISYEDNLENSVEINFSNIIQDEDISDSIFIFSIPSNYDLIRK</sequence>
<keyword evidence="1 2" id="KW-0732">Signal</keyword>
<dbReference type="SUPFAM" id="SSF89392">
    <property type="entry name" value="Prokaryotic lipoproteins and lipoprotein localization factors"/>
    <property type="match status" value="1"/>
</dbReference>
<dbReference type="RefSeq" id="WP_113894660.1">
    <property type="nucleotide sequence ID" value="NZ_CP182882.1"/>
</dbReference>
<dbReference type="CDD" id="cd16325">
    <property type="entry name" value="LolA"/>
    <property type="match status" value="1"/>
</dbReference>
<dbReference type="PANTHER" id="PTHR35869">
    <property type="entry name" value="OUTER-MEMBRANE LIPOPROTEIN CARRIER PROTEIN"/>
    <property type="match status" value="1"/>
</dbReference>
<proteinExistence type="predicted"/>
<name>A0A366MT15_9BACT</name>
<evidence type="ECO:0000313" key="4">
    <source>
        <dbReference type="Proteomes" id="UP000252669"/>
    </source>
</evidence>
<comment type="caution">
    <text evidence="3">The sequence shown here is derived from an EMBL/GenBank/DDBJ whole genome shotgun (WGS) entry which is preliminary data.</text>
</comment>
<keyword evidence="4" id="KW-1185">Reference proteome</keyword>
<evidence type="ECO:0000256" key="2">
    <source>
        <dbReference type="SAM" id="SignalP"/>
    </source>
</evidence>
<dbReference type="PANTHER" id="PTHR35869:SF1">
    <property type="entry name" value="OUTER-MEMBRANE LIPOPROTEIN CARRIER PROTEIN"/>
    <property type="match status" value="1"/>
</dbReference>